<protein>
    <recommendedName>
        <fullName evidence="5">Adenosine deaminase</fullName>
        <ecNumber evidence="4">3.5.4.4</ecNumber>
    </recommendedName>
</protein>
<evidence type="ECO:0000313" key="12">
    <source>
        <dbReference type="EnsemblMetazoa" id="XP_008216019"/>
    </source>
</evidence>
<dbReference type="PANTHER" id="PTHR11409:SF39">
    <property type="entry name" value="ADENOSINE DEAMINASE 2"/>
    <property type="match status" value="1"/>
</dbReference>
<keyword evidence="6" id="KW-0964">Secreted</keyword>
<dbReference type="GO" id="GO:0004000">
    <property type="term" value="F:adenosine deaminase activity"/>
    <property type="evidence" value="ECO:0007669"/>
    <property type="project" value="InterPro"/>
</dbReference>
<dbReference type="FunFam" id="3.20.20.140:FF:000017">
    <property type="entry name" value="Adenosine deaminase 2"/>
    <property type="match status" value="1"/>
</dbReference>
<dbReference type="InterPro" id="IPR006330">
    <property type="entry name" value="Ado/ade_deaminase"/>
</dbReference>
<comment type="cofactor">
    <cofactor evidence="1">
        <name>Zn(2+)</name>
        <dbReference type="ChEBI" id="CHEBI:29105"/>
    </cofactor>
</comment>
<comment type="similarity">
    <text evidence="3">Belongs to the metallo-dependent hydrolases superfamily. Adenosine and AMP deaminases family. ADGF subfamily.</text>
</comment>
<dbReference type="GO" id="GO:0046103">
    <property type="term" value="P:inosine biosynthetic process"/>
    <property type="evidence" value="ECO:0007669"/>
    <property type="project" value="TreeGrafter"/>
</dbReference>
<dbReference type="GO" id="GO:0046872">
    <property type="term" value="F:metal ion binding"/>
    <property type="evidence" value="ECO:0007669"/>
    <property type="project" value="UniProtKB-KW"/>
</dbReference>
<keyword evidence="13" id="KW-1185">Reference proteome</keyword>
<evidence type="ECO:0000256" key="1">
    <source>
        <dbReference type="ARBA" id="ARBA00001947"/>
    </source>
</evidence>
<dbReference type="NCBIfam" id="TIGR01431">
    <property type="entry name" value="adm_rel"/>
    <property type="match status" value="1"/>
</dbReference>
<dbReference type="Pfam" id="PF00962">
    <property type="entry name" value="A_deaminase"/>
    <property type="match status" value="1"/>
</dbReference>
<feature type="domain" description="Adenosine deaminase" evidence="11">
    <location>
        <begin position="90"/>
        <end position="340"/>
    </location>
</feature>
<dbReference type="InterPro" id="IPR006331">
    <property type="entry name" value="ADGF"/>
</dbReference>
<evidence type="ECO:0000256" key="3">
    <source>
        <dbReference type="ARBA" id="ARBA00006083"/>
    </source>
</evidence>
<dbReference type="SMR" id="A0A7M7HA06"/>
<reference evidence="12" key="1">
    <citation type="submission" date="2021-01" db="UniProtKB">
        <authorList>
            <consortium name="EnsemblMetazoa"/>
        </authorList>
    </citation>
    <scope>IDENTIFICATION</scope>
</reference>
<name>A0A7M7HA06_NASVI</name>
<evidence type="ECO:0000256" key="8">
    <source>
        <dbReference type="ARBA" id="ARBA00022729"/>
    </source>
</evidence>
<dbReference type="PANTHER" id="PTHR11409">
    <property type="entry name" value="ADENOSINE DEAMINASE"/>
    <property type="match status" value="1"/>
</dbReference>
<evidence type="ECO:0000256" key="4">
    <source>
        <dbReference type="ARBA" id="ARBA00012784"/>
    </source>
</evidence>
<proteinExistence type="inferred from homology"/>
<keyword evidence="8" id="KW-0732">Signal</keyword>
<dbReference type="KEGG" id="nvi:100117798"/>
<keyword evidence="9" id="KW-0378">Hydrolase</keyword>
<evidence type="ECO:0000313" key="13">
    <source>
        <dbReference type="Proteomes" id="UP000002358"/>
    </source>
</evidence>
<evidence type="ECO:0000256" key="10">
    <source>
        <dbReference type="ARBA" id="ARBA00047764"/>
    </source>
</evidence>
<dbReference type="GO" id="GO:0005615">
    <property type="term" value="C:extracellular space"/>
    <property type="evidence" value="ECO:0007669"/>
    <property type="project" value="InterPro"/>
</dbReference>
<comment type="subcellular location">
    <subcellularLocation>
        <location evidence="2">Secreted</location>
    </subcellularLocation>
</comment>
<dbReference type="InterPro" id="IPR001365">
    <property type="entry name" value="A_deaminase_dom"/>
</dbReference>
<accession>A0A7M7HA06</accession>
<dbReference type="SUPFAM" id="SSF51556">
    <property type="entry name" value="Metallo-dependent hydrolases"/>
    <property type="match status" value="1"/>
</dbReference>
<sequence length="344" mass="39708">MTYEPNLYICREGNSMQFRFFQQPKDKSHWKLLQDIRKAEPNIDKDIKHSLELIEGEYNDVNALWDKFEGTITVLKGLVTYRPLFERSFYVAMQELYDDNVMLMELCSSMSALYEIDGSLHDVVSVTKIYKAVSDRFVHDHPGFLGAKVIFASYRKVSPQTFNNYVETFRKMKAAYPDFIIGFDLVGQEDLGHPLLNFADKLQEFGKETLFFFHAGETNWYGHATNENLYDAVLLNTKRIGHGFALLKHPKLMELVMQKKIAIELNLISNQVLELVKDMRNHPASYFFAKNFPVVVSNDDPNFWGSQGLSYDFYEAFVGIMSRDADLKALKQLAMNSITYSGLN</sequence>
<evidence type="ECO:0000256" key="2">
    <source>
        <dbReference type="ARBA" id="ARBA00004613"/>
    </source>
</evidence>
<evidence type="ECO:0000256" key="7">
    <source>
        <dbReference type="ARBA" id="ARBA00022723"/>
    </source>
</evidence>
<dbReference type="RefSeq" id="XP_008216019.1">
    <property type="nucleotide sequence ID" value="XM_008217797.3"/>
</dbReference>
<comment type="catalytic activity">
    <reaction evidence="10">
        <text>adenosine + H2O + H(+) = inosine + NH4(+)</text>
        <dbReference type="Rhea" id="RHEA:24408"/>
        <dbReference type="ChEBI" id="CHEBI:15377"/>
        <dbReference type="ChEBI" id="CHEBI:15378"/>
        <dbReference type="ChEBI" id="CHEBI:16335"/>
        <dbReference type="ChEBI" id="CHEBI:17596"/>
        <dbReference type="ChEBI" id="CHEBI:28938"/>
        <dbReference type="EC" id="3.5.4.4"/>
    </reaction>
</comment>
<dbReference type="OrthoDB" id="7202371at2759"/>
<dbReference type="EnsemblMetazoa" id="XM_008217797">
    <property type="protein sequence ID" value="XP_008216019"/>
    <property type="gene ID" value="LOC100117798"/>
</dbReference>
<dbReference type="Gene3D" id="3.20.20.140">
    <property type="entry name" value="Metal-dependent hydrolases"/>
    <property type="match status" value="1"/>
</dbReference>
<organism evidence="12 13">
    <name type="scientific">Nasonia vitripennis</name>
    <name type="common">Parasitic wasp</name>
    <dbReference type="NCBI Taxonomy" id="7425"/>
    <lineage>
        <taxon>Eukaryota</taxon>
        <taxon>Metazoa</taxon>
        <taxon>Ecdysozoa</taxon>
        <taxon>Arthropoda</taxon>
        <taxon>Hexapoda</taxon>
        <taxon>Insecta</taxon>
        <taxon>Pterygota</taxon>
        <taxon>Neoptera</taxon>
        <taxon>Endopterygota</taxon>
        <taxon>Hymenoptera</taxon>
        <taxon>Apocrita</taxon>
        <taxon>Proctotrupomorpha</taxon>
        <taxon>Chalcidoidea</taxon>
        <taxon>Pteromalidae</taxon>
        <taxon>Pteromalinae</taxon>
        <taxon>Nasonia</taxon>
    </lineage>
</organism>
<keyword evidence="7" id="KW-0479">Metal-binding</keyword>
<dbReference type="Proteomes" id="UP000002358">
    <property type="component" value="Chromosome 1"/>
</dbReference>
<dbReference type="EC" id="3.5.4.4" evidence="4"/>
<evidence type="ECO:0000256" key="5">
    <source>
        <dbReference type="ARBA" id="ARBA00018099"/>
    </source>
</evidence>
<evidence type="ECO:0000256" key="9">
    <source>
        <dbReference type="ARBA" id="ARBA00022801"/>
    </source>
</evidence>
<evidence type="ECO:0000259" key="11">
    <source>
        <dbReference type="Pfam" id="PF00962"/>
    </source>
</evidence>
<dbReference type="InterPro" id="IPR032466">
    <property type="entry name" value="Metal_Hydrolase"/>
</dbReference>
<dbReference type="InParanoid" id="A0A7M7HA06"/>
<evidence type="ECO:0000256" key="6">
    <source>
        <dbReference type="ARBA" id="ARBA00022525"/>
    </source>
</evidence>
<dbReference type="GeneID" id="100117798"/>
<dbReference type="GO" id="GO:0006154">
    <property type="term" value="P:adenosine catabolic process"/>
    <property type="evidence" value="ECO:0007669"/>
    <property type="project" value="InterPro"/>
</dbReference>
<dbReference type="AlphaFoldDB" id="A0A7M7HA06"/>